<feature type="transmembrane region" description="Helical" evidence="1">
    <location>
        <begin position="12"/>
        <end position="30"/>
    </location>
</feature>
<dbReference type="EMBL" id="WEIO01000004">
    <property type="protein sequence ID" value="KAB7707194.1"/>
    <property type="molecule type" value="Genomic_DNA"/>
</dbReference>
<keyword evidence="1" id="KW-0812">Transmembrane</keyword>
<reference evidence="2 3" key="1">
    <citation type="submission" date="2019-10" db="EMBL/GenBank/DDBJ databases">
        <title>Bacillus aerolatum sp. nov., isolated from bioaerosol of sport playgrounds.</title>
        <authorList>
            <person name="Chen P."/>
            <person name="Zhang G."/>
        </authorList>
    </citation>
    <scope>NUCLEOTIDE SEQUENCE [LARGE SCALE GENOMIC DNA]</scope>
    <source>
        <strain evidence="2 3">CX253</strain>
    </source>
</reference>
<dbReference type="Proteomes" id="UP000429595">
    <property type="component" value="Unassembled WGS sequence"/>
</dbReference>
<protein>
    <submittedName>
        <fullName evidence="2">Uncharacterized protein</fullName>
    </submittedName>
</protein>
<organism evidence="2 3">
    <name type="scientific">Bacillus aerolatus</name>
    <dbReference type="NCBI Taxonomy" id="2653354"/>
    <lineage>
        <taxon>Bacteria</taxon>
        <taxon>Bacillati</taxon>
        <taxon>Bacillota</taxon>
        <taxon>Bacilli</taxon>
        <taxon>Bacillales</taxon>
        <taxon>Bacillaceae</taxon>
        <taxon>Bacillus</taxon>
    </lineage>
</organism>
<evidence type="ECO:0000313" key="3">
    <source>
        <dbReference type="Proteomes" id="UP000429595"/>
    </source>
</evidence>
<feature type="transmembrane region" description="Helical" evidence="1">
    <location>
        <begin position="36"/>
        <end position="56"/>
    </location>
</feature>
<comment type="caution">
    <text evidence="2">The sequence shown here is derived from an EMBL/GenBank/DDBJ whole genome shotgun (WGS) entry which is preliminary data.</text>
</comment>
<dbReference type="RefSeq" id="WP_152151208.1">
    <property type="nucleotide sequence ID" value="NZ_WEIO01000004.1"/>
</dbReference>
<gene>
    <name evidence="2" type="ORF">F9802_09310</name>
</gene>
<accession>A0A6I1FG86</accession>
<evidence type="ECO:0000256" key="1">
    <source>
        <dbReference type="SAM" id="Phobius"/>
    </source>
</evidence>
<proteinExistence type="predicted"/>
<feature type="transmembrane region" description="Helical" evidence="1">
    <location>
        <begin position="76"/>
        <end position="93"/>
    </location>
</feature>
<keyword evidence="1" id="KW-0472">Membrane</keyword>
<keyword evidence="3" id="KW-1185">Reference proteome</keyword>
<name>A0A6I1FG86_9BACI</name>
<dbReference type="AlphaFoldDB" id="A0A6I1FG86"/>
<sequence length="133" mass="15201">MKIREFITNPYILVVLGTWFLASFLTIFYISWTLAAVALTGTVCFYLYISAVYRFVLYKGIPWLEKREDDLFMSLWYAWPVYVLLSVTLFFLAGELWAFAYAAGGAAGIVASELMHLGKEEQTEEEVGKVKVQ</sequence>
<evidence type="ECO:0000313" key="2">
    <source>
        <dbReference type="EMBL" id="KAB7707194.1"/>
    </source>
</evidence>
<keyword evidence="1" id="KW-1133">Transmembrane helix</keyword>